<evidence type="ECO:0000313" key="2">
    <source>
        <dbReference type="EMBL" id="GMF46525.1"/>
    </source>
</evidence>
<dbReference type="OrthoDB" id="128737at2759"/>
<comment type="caution">
    <text evidence="2">The sequence shown here is derived from an EMBL/GenBank/DDBJ whole genome shotgun (WGS) entry which is preliminary data.</text>
</comment>
<feature type="region of interest" description="Disordered" evidence="1">
    <location>
        <begin position="106"/>
        <end position="125"/>
    </location>
</feature>
<name>A0A9W6XWH7_9STRA</name>
<reference evidence="2" key="1">
    <citation type="submission" date="2023-04" db="EMBL/GenBank/DDBJ databases">
        <title>Phytophthora fragariaefolia NBRC 109709.</title>
        <authorList>
            <person name="Ichikawa N."/>
            <person name="Sato H."/>
            <person name="Tonouchi N."/>
        </authorList>
    </citation>
    <scope>NUCLEOTIDE SEQUENCE</scope>
    <source>
        <strain evidence="2">NBRC 109709</strain>
    </source>
</reference>
<gene>
    <name evidence="2" type="ORF">Pfra01_001715400</name>
</gene>
<accession>A0A9W6XWH7</accession>
<dbReference type="PANTHER" id="PTHR33266">
    <property type="entry name" value="CHROMOSOME 15, WHOLE GENOME SHOTGUN SEQUENCE"/>
    <property type="match status" value="1"/>
</dbReference>
<keyword evidence="3" id="KW-1185">Reference proteome</keyword>
<dbReference type="PANTHER" id="PTHR33266:SF1">
    <property type="entry name" value="F-BOX DOMAIN-CONTAINING PROTEIN"/>
    <property type="match status" value="1"/>
</dbReference>
<dbReference type="Proteomes" id="UP001165121">
    <property type="component" value="Unassembled WGS sequence"/>
</dbReference>
<dbReference type="AlphaFoldDB" id="A0A9W6XWH7"/>
<dbReference type="EMBL" id="BSXT01001978">
    <property type="protein sequence ID" value="GMF46525.1"/>
    <property type="molecule type" value="Genomic_DNA"/>
</dbReference>
<organism evidence="2 3">
    <name type="scientific">Phytophthora fragariaefolia</name>
    <dbReference type="NCBI Taxonomy" id="1490495"/>
    <lineage>
        <taxon>Eukaryota</taxon>
        <taxon>Sar</taxon>
        <taxon>Stramenopiles</taxon>
        <taxon>Oomycota</taxon>
        <taxon>Peronosporomycetes</taxon>
        <taxon>Peronosporales</taxon>
        <taxon>Peronosporaceae</taxon>
        <taxon>Phytophthora</taxon>
    </lineage>
</organism>
<evidence type="ECO:0000313" key="3">
    <source>
        <dbReference type="Proteomes" id="UP001165121"/>
    </source>
</evidence>
<protein>
    <submittedName>
        <fullName evidence="2">Unnamed protein product</fullName>
    </submittedName>
</protein>
<proteinExistence type="predicted"/>
<evidence type="ECO:0000256" key="1">
    <source>
        <dbReference type="SAM" id="MobiDB-lite"/>
    </source>
</evidence>
<sequence length="139" mass="15176">MMVLVVDEARGLLAEVNDKANHFRMFRHALASANNRIGTEGGIFAVLIDTNSKISDLTPPISSDPSSRDFAGNELASFPPFVLTHTMDANWRAYCTELSDLTGYEAEEKEEKQVGGGTGHGNDEEINAEIRAYKAVGWS</sequence>